<name>A0AAC9YUL9_9ACTN</name>
<dbReference type="InterPro" id="IPR027417">
    <property type="entry name" value="P-loop_NTPase"/>
</dbReference>
<protein>
    <submittedName>
        <fullName evidence="6">Helicase</fullName>
    </submittedName>
</protein>
<organism evidence="6 7">
    <name type="scientific">Candidatus Planktophila dulcis</name>
    <dbReference type="NCBI Taxonomy" id="1884914"/>
    <lineage>
        <taxon>Bacteria</taxon>
        <taxon>Bacillati</taxon>
        <taxon>Actinomycetota</taxon>
        <taxon>Actinomycetes</taxon>
        <taxon>Candidatus Nanopelagicales</taxon>
        <taxon>Candidatus Nanopelagicaceae</taxon>
        <taxon>Candidatus Planktophila</taxon>
    </lineage>
</organism>
<evidence type="ECO:0000256" key="2">
    <source>
        <dbReference type="ARBA" id="ARBA00022801"/>
    </source>
</evidence>
<dbReference type="PANTHER" id="PTHR11070">
    <property type="entry name" value="UVRD / RECB / PCRA DNA HELICASE FAMILY MEMBER"/>
    <property type="match status" value="1"/>
</dbReference>
<dbReference type="GeneID" id="300656982"/>
<dbReference type="EMBL" id="CP016770">
    <property type="protein sequence ID" value="ASY11818.1"/>
    <property type="molecule type" value="Genomic_DNA"/>
</dbReference>
<dbReference type="InterPro" id="IPR014016">
    <property type="entry name" value="UvrD-like_ATP-bd"/>
</dbReference>
<dbReference type="Pfam" id="PF00580">
    <property type="entry name" value="UvrD-helicase"/>
    <property type="match status" value="1"/>
</dbReference>
<keyword evidence="4" id="KW-0067">ATP-binding</keyword>
<keyword evidence="1" id="KW-0547">Nucleotide-binding</keyword>
<dbReference type="SUPFAM" id="SSF52540">
    <property type="entry name" value="P-loop containing nucleoside triphosphate hydrolases"/>
    <property type="match status" value="1"/>
</dbReference>
<evidence type="ECO:0000313" key="7">
    <source>
        <dbReference type="Proteomes" id="UP000217216"/>
    </source>
</evidence>
<dbReference type="GO" id="GO:0003677">
    <property type="term" value="F:DNA binding"/>
    <property type="evidence" value="ECO:0007669"/>
    <property type="project" value="InterPro"/>
</dbReference>
<dbReference type="GO" id="GO:0000725">
    <property type="term" value="P:recombinational repair"/>
    <property type="evidence" value="ECO:0007669"/>
    <property type="project" value="TreeGrafter"/>
</dbReference>
<evidence type="ECO:0000256" key="4">
    <source>
        <dbReference type="ARBA" id="ARBA00022840"/>
    </source>
</evidence>
<dbReference type="GO" id="GO:0016787">
    <property type="term" value="F:hydrolase activity"/>
    <property type="evidence" value="ECO:0007669"/>
    <property type="project" value="UniProtKB-KW"/>
</dbReference>
<keyword evidence="7" id="KW-1185">Reference proteome</keyword>
<feature type="domain" description="UvrD-like helicase ATP-binding" evidence="5">
    <location>
        <begin position="180"/>
        <end position="499"/>
    </location>
</feature>
<dbReference type="GO" id="GO:0043138">
    <property type="term" value="F:3'-5' DNA helicase activity"/>
    <property type="evidence" value="ECO:0007669"/>
    <property type="project" value="TreeGrafter"/>
</dbReference>
<dbReference type="KEGG" id="plak:A1s21155_02310"/>
<accession>A0AAC9YUL9</accession>
<dbReference type="RefSeq" id="WP_095696082.1">
    <property type="nucleotide sequence ID" value="NZ_CP016770.1"/>
</dbReference>
<evidence type="ECO:0000256" key="1">
    <source>
        <dbReference type="ARBA" id="ARBA00022741"/>
    </source>
</evidence>
<sequence>MPKIDRKLEENYLDFVIDNIQLRKDELVYLSTITREAVADNKSLRSLNEDYRKRTTPDPLNPYFIRVDLVGGEIRYYGFDGLRQNEKSDAIPVSHAGVDGILVRPSHTDGKGYTADYAENLPDLLARTRFIIRNGQIQKISEEIFAEDVEPNRVIASEVLEETIQQTREQKMQPIASTLQPDQFKITREPLTHTLAIQGPPGSGKTAVLLERLSRLAFADEKVRNSGMMLVGPNAAFMEYVSQVLPTLGKSDISLQDVESLSPFAKEATSTKVESEDLIYLKGSSKMQDLALEAVSNLVQVIPNSSLMRVYDLTVTFTPLDSLNIIKDLRENHSDEPYAQKRRIAETRIKNLLAERLVKDWEGAGRNLRTLQGDPAQLISQESAYKTLIRNMFPNQDPLALMIKLRSDASFFYQIASNILELEEIELWINEIGEKNAPISEYDVPIVDYLYQLMVGKHKVWGHIAVDETQDLTEMQLQMISNRIEPNGTFSLAGDLAQATGIQYYDSWDAIAAALNVESDFSKRNLVRSYRVPSEILNYSQQFLESSRVTVDRATPFLDIKDSLQRFVFAQEDIYAEVVSLAQSELELENSVLILIGEQYRSRMNSEKFNLGERSYVRIMDPLEVKGLEFDTVILVDPKGLANSLEWGKSRIARLLYVLTTRSTKKLLLVGTDLNDLQSPIADLEDEEFEVSSELEDSYLTDLGEYAKPVFRESLPSSGEPDLMDRLEKFFPGFKKRVKDEGLFEPVQFASNAIDEFDLELTSDLEIPTQNFGVSDYCRQSDKPEIARIQSDESFNTGSWFFAGLTQTRCYECNSKPQLLFMSHAITTAGSSTHKWGLGCQDCAVVSHGMKYSKEIYSAISKELEIEKNLNHLCLGCGDKA</sequence>
<evidence type="ECO:0000259" key="5">
    <source>
        <dbReference type="Pfam" id="PF00580"/>
    </source>
</evidence>
<dbReference type="Proteomes" id="UP000217216">
    <property type="component" value="Chromosome"/>
</dbReference>
<keyword evidence="2" id="KW-0378">Hydrolase</keyword>
<dbReference type="InterPro" id="IPR000212">
    <property type="entry name" value="DNA_helicase_UvrD/REP"/>
</dbReference>
<keyword evidence="3 6" id="KW-0347">Helicase</keyword>
<dbReference type="Gene3D" id="3.40.50.300">
    <property type="entry name" value="P-loop containing nucleotide triphosphate hydrolases"/>
    <property type="match status" value="2"/>
</dbReference>
<dbReference type="GO" id="GO:0005524">
    <property type="term" value="F:ATP binding"/>
    <property type="evidence" value="ECO:0007669"/>
    <property type="project" value="UniProtKB-KW"/>
</dbReference>
<dbReference type="GO" id="GO:0005829">
    <property type="term" value="C:cytosol"/>
    <property type="evidence" value="ECO:0007669"/>
    <property type="project" value="TreeGrafter"/>
</dbReference>
<gene>
    <name evidence="6" type="ORF">A1s21155_02310</name>
</gene>
<evidence type="ECO:0000256" key="3">
    <source>
        <dbReference type="ARBA" id="ARBA00022806"/>
    </source>
</evidence>
<evidence type="ECO:0000313" key="6">
    <source>
        <dbReference type="EMBL" id="ASY11818.1"/>
    </source>
</evidence>
<dbReference type="PANTHER" id="PTHR11070:SF45">
    <property type="entry name" value="DNA 3'-5' HELICASE"/>
    <property type="match status" value="1"/>
</dbReference>
<proteinExistence type="predicted"/>
<reference evidence="6 7" key="1">
    <citation type="submission" date="2016-07" db="EMBL/GenBank/DDBJ databases">
        <title>High microdiversification within the ubiquitous acI lineage of Actinobacteria.</title>
        <authorList>
            <person name="Neuenschwander S.M."/>
            <person name="Salcher M."/>
            <person name="Ghai R."/>
            <person name="Pernthaler J."/>
        </authorList>
    </citation>
    <scope>NUCLEOTIDE SEQUENCE [LARGE SCALE GENOMIC DNA]</scope>
    <source>
        <strain evidence="6">MMS-21-155</strain>
    </source>
</reference>
<dbReference type="AlphaFoldDB" id="A0AAC9YUL9"/>